<dbReference type="InterPro" id="IPR057027">
    <property type="entry name" value="TPR_mt"/>
</dbReference>
<feature type="repeat" description="PPR" evidence="3">
    <location>
        <begin position="338"/>
        <end position="372"/>
    </location>
</feature>
<proteinExistence type="inferred from homology"/>
<evidence type="ECO:0000256" key="1">
    <source>
        <dbReference type="ARBA" id="ARBA00007626"/>
    </source>
</evidence>
<dbReference type="PROSITE" id="PS51375">
    <property type="entry name" value="PPR"/>
    <property type="match status" value="4"/>
</dbReference>
<evidence type="ECO:0000313" key="7">
    <source>
        <dbReference type="EMBL" id="PRW55913.1"/>
    </source>
</evidence>
<dbReference type="NCBIfam" id="TIGR00756">
    <property type="entry name" value="PPR"/>
    <property type="match status" value="1"/>
</dbReference>
<feature type="region of interest" description="Disordered" evidence="4">
    <location>
        <begin position="503"/>
        <end position="548"/>
    </location>
</feature>
<dbReference type="OrthoDB" id="515489at2759"/>
<evidence type="ECO:0000259" key="6">
    <source>
        <dbReference type="Pfam" id="PF23276"/>
    </source>
</evidence>
<feature type="compositionally biased region" description="Gly residues" evidence="4">
    <location>
        <begin position="870"/>
        <end position="882"/>
    </location>
</feature>
<dbReference type="Pfam" id="PF01535">
    <property type="entry name" value="PPR"/>
    <property type="match status" value="1"/>
</dbReference>
<evidence type="ECO:0000256" key="4">
    <source>
        <dbReference type="SAM" id="MobiDB-lite"/>
    </source>
</evidence>
<feature type="domain" description="Pentatricopeptide repeat-containing protein-mitochondrial" evidence="6">
    <location>
        <begin position="177"/>
        <end position="263"/>
    </location>
</feature>
<accession>A0A2P6TPF9</accession>
<feature type="compositionally biased region" description="Gly residues" evidence="4">
    <location>
        <begin position="613"/>
        <end position="634"/>
    </location>
</feature>
<dbReference type="InterPro" id="IPR011990">
    <property type="entry name" value="TPR-like_helical_dom_sf"/>
</dbReference>
<feature type="region of interest" description="Disordered" evidence="4">
    <location>
        <begin position="606"/>
        <end position="639"/>
    </location>
</feature>
<organism evidence="7 8">
    <name type="scientific">Chlorella sorokiniana</name>
    <name type="common">Freshwater green alga</name>
    <dbReference type="NCBI Taxonomy" id="3076"/>
    <lineage>
        <taxon>Eukaryota</taxon>
        <taxon>Viridiplantae</taxon>
        <taxon>Chlorophyta</taxon>
        <taxon>core chlorophytes</taxon>
        <taxon>Trebouxiophyceae</taxon>
        <taxon>Chlorellales</taxon>
        <taxon>Chlorellaceae</taxon>
        <taxon>Chlorella clade</taxon>
        <taxon>Chlorella</taxon>
    </lineage>
</organism>
<dbReference type="STRING" id="3076.A0A2P6TPF9"/>
<feature type="compositionally biased region" description="Low complexity" evidence="4">
    <location>
        <begin position="883"/>
        <end position="894"/>
    </location>
</feature>
<evidence type="ECO:0000313" key="8">
    <source>
        <dbReference type="Proteomes" id="UP000239899"/>
    </source>
</evidence>
<keyword evidence="8" id="KW-1185">Reference proteome</keyword>
<dbReference type="EMBL" id="LHPG02000009">
    <property type="protein sequence ID" value="PRW55913.1"/>
    <property type="molecule type" value="Genomic_DNA"/>
</dbReference>
<feature type="repeat" description="PPR" evidence="3">
    <location>
        <begin position="373"/>
        <end position="408"/>
    </location>
</feature>
<keyword evidence="2" id="KW-0677">Repeat</keyword>
<feature type="compositionally biased region" description="Low complexity" evidence="4">
    <location>
        <begin position="503"/>
        <end position="512"/>
    </location>
</feature>
<reference evidence="7 8" key="1">
    <citation type="journal article" date="2018" name="Plant J.">
        <title>Genome sequences of Chlorella sorokiniana UTEX 1602 and Micractinium conductrix SAG 241.80: implications to maltose excretion by a green alga.</title>
        <authorList>
            <person name="Arriola M.B."/>
            <person name="Velmurugan N."/>
            <person name="Zhang Y."/>
            <person name="Plunkett M.H."/>
            <person name="Hondzo H."/>
            <person name="Barney B.M."/>
        </authorList>
    </citation>
    <scope>NUCLEOTIDE SEQUENCE [LARGE SCALE GENOMIC DNA]</scope>
    <source>
        <strain evidence="8">UTEX 1602</strain>
    </source>
</reference>
<name>A0A2P6TPF9_CHLSO</name>
<dbReference type="Proteomes" id="UP000239899">
    <property type="component" value="Unassembled WGS sequence"/>
</dbReference>
<dbReference type="Pfam" id="PF23276">
    <property type="entry name" value="TPR_24"/>
    <property type="match status" value="1"/>
</dbReference>
<feature type="domain" description="Peptidase M11 gametolysin" evidence="5">
    <location>
        <begin position="973"/>
        <end position="1251"/>
    </location>
</feature>
<dbReference type="InterPro" id="IPR008752">
    <property type="entry name" value="Peptidase_M11"/>
</dbReference>
<feature type="region of interest" description="Disordered" evidence="4">
    <location>
        <begin position="849"/>
        <end position="894"/>
    </location>
</feature>
<protein>
    <submittedName>
        <fullName evidence="7">Uncharacterized protein</fullName>
    </submittedName>
</protein>
<comment type="similarity">
    <text evidence="1">Belongs to the PPR family. P subfamily.</text>
</comment>
<dbReference type="SUPFAM" id="SSF55486">
    <property type="entry name" value="Metalloproteases ('zincins'), catalytic domain"/>
    <property type="match status" value="1"/>
</dbReference>
<dbReference type="Pfam" id="PF13812">
    <property type="entry name" value="PPR_3"/>
    <property type="match status" value="1"/>
</dbReference>
<evidence type="ECO:0000259" key="5">
    <source>
        <dbReference type="Pfam" id="PF05548"/>
    </source>
</evidence>
<feature type="repeat" description="PPR" evidence="3">
    <location>
        <begin position="207"/>
        <end position="241"/>
    </location>
</feature>
<dbReference type="InterPro" id="IPR002885">
    <property type="entry name" value="PPR_rpt"/>
</dbReference>
<feature type="compositionally biased region" description="Acidic residues" evidence="4">
    <location>
        <begin position="535"/>
        <end position="546"/>
    </location>
</feature>
<evidence type="ECO:0000256" key="2">
    <source>
        <dbReference type="ARBA" id="ARBA00022737"/>
    </source>
</evidence>
<evidence type="ECO:0000256" key="3">
    <source>
        <dbReference type="PROSITE-ProRule" id="PRU00708"/>
    </source>
</evidence>
<gene>
    <name evidence="7" type="ORF">C2E21_5247</name>
</gene>
<dbReference type="Pfam" id="PF05548">
    <property type="entry name" value="Peptidase_M11"/>
    <property type="match status" value="1"/>
</dbReference>
<comment type="caution">
    <text evidence="7">The sequence shown here is derived from an EMBL/GenBank/DDBJ whole genome shotgun (WGS) entry which is preliminary data.</text>
</comment>
<sequence>MLARQSRRGAALLQRAASLARAFSDVPGGIRDEQRDLDAPVVFSRKPGSKELRYYVLKDEKEGGLSMLESAVYRTPMLGPTGALRLHERIPPPGVCASLLRKAVQDPGLAEKAAEIAEALMLQGTRLEASTMRAIVDSLAKADALPEALPMVDAWLQQQEEALQDDANTRVPLQLLTTLMDTAARTENTHVILQVLTRMARIGVLPSPQSLTTLLQCFMRLGQVQVAHQVLDWMRRNNLEPNIYSNTALPAALPPDVNLEPNIYSYTALLALPRNMSESAAPELLRQAQAAYQKMQDDGVQPNARFYTEYLRVCGRVGDLQAAQEAWQDARRLGVQSDVILFTAMIDACAKCRDPQAALQVFGEMRQSGVRPDVVAYTSLLSALQGTPQAVVDARELWASMRADGVAPSGMAVAAYLDILLTEGEIDQALQLLADSQASRPAVSSRLRVQRGAAQAGRRAAAPGRTKWQLKAQRLLEDSGLLEEGQEGEELLAAAAAPAAPPTAGATAAAEAAEAEAAEAGAEGAAGAAGAAEAAEAEEAPPEGEPIDLPRLYEHFMFAMAHKGQFAVVEQMARHMRSRDLRHTAGTASALLTAQALQHGHTTAKWLLQPPGTAGGKPGVDGGGSGGGSSGGSGDSRDVWVPTPLVDVCLLGRGNPKEVAERLIANDSTRKAQQGWRPDASACNVVLAGLAVRGSTQEAFQLFEHMKQQQQEQQQQRAAAAAERAAAAGGTAGGAAARRLRMPWRQVAPNQWTYSLLLFAALNAPKEQQLELTLRVLQEAREPGAARGSGSGGGTALLRFVDWWEGRHATLYMVQEPDSPEPVQIDLDDPFDADKFVPGARLRVIGTRKLPPGQEKEKHRRFKAKRVQVLGGGSGSGGGSSGGNDPLLLSSSGSSVGNKKVQPVAATAGTVQQLPVRLALMKLLVIPIKVNAYLADRTTLNPACPKSGQVYMYTDDAGKNVYSPWTLEGLATETVSRDQLRATVFGPNTKGESVASMFRDCSYQQTKVAAEAAKGGSKVMNYIALPCTGSVNGIAMQWNSCDADDWVAAASALAQQQLAAQGDSLTNYPYQVFLLPNRPADCYWGALAWASGQSVAVQALGDVALAPFVYVHELGHTLGLEHAGKGDNVYGDDTATMGGFPPGGGLSDGGTDRCHNAPQSWQLGWTDAVRLDATTLKAGASRAVDIYLPTQSAPSSGVPQVLRVVPNWLTSTAGLRIWASYRTREGGDNDMGATLTGKVHIYTGSIDGANDWIVTNWEASLTLGGAAWVHPPSGLQIQFASLSGKTARLRVRR</sequence>
<dbReference type="PANTHER" id="PTHR47447">
    <property type="entry name" value="OS03G0856100 PROTEIN"/>
    <property type="match status" value="1"/>
</dbReference>
<feature type="compositionally biased region" description="Low complexity" evidence="4">
    <location>
        <begin position="518"/>
        <end position="534"/>
    </location>
</feature>
<dbReference type="PANTHER" id="PTHR47447:SF17">
    <property type="entry name" value="OS12G0638900 PROTEIN"/>
    <property type="match status" value="1"/>
</dbReference>
<dbReference type="Gene3D" id="1.25.40.10">
    <property type="entry name" value="Tetratricopeptide repeat domain"/>
    <property type="match status" value="3"/>
</dbReference>
<feature type="repeat" description="PPR" evidence="3">
    <location>
        <begin position="679"/>
        <end position="713"/>
    </location>
</feature>